<accession>A0A699JYK2</accession>
<gene>
    <name evidence="2" type="ORF">Tci_633481</name>
</gene>
<dbReference type="EMBL" id="BKCJ010455559">
    <property type="protein sequence ID" value="GFA61509.1"/>
    <property type="molecule type" value="Genomic_DNA"/>
</dbReference>
<organism evidence="2">
    <name type="scientific">Tanacetum cinerariifolium</name>
    <name type="common">Dalmatian daisy</name>
    <name type="synonym">Chrysanthemum cinerariifolium</name>
    <dbReference type="NCBI Taxonomy" id="118510"/>
    <lineage>
        <taxon>Eukaryota</taxon>
        <taxon>Viridiplantae</taxon>
        <taxon>Streptophyta</taxon>
        <taxon>Embryophyta</taxon>
        <taxon>Tracheophyta</taxon>
        <taxon>Spermatophyta</taxon>
        <taxon>Magnoliopsida</taxon>
        <taxon>eudicotyledons</taxon>
        <taxon>Gunneridae</taxon>
        <taxon>Pentapetalae</taxon>
        <taxon>asterids</taxon>
        <taxon>campanulids</taxon>
        <taxon>Asterales</taxon>
        <taxon>Asteraceae</taxon>
        <taxon>Asteroideae</taxon>
        <taxon>Anthemideae</taxon>
        <taxon>Anthemidinae</taxon>
        <taxon>Tanacetum</taxon>
    </lineage>
</organism>
<proteinExistence type="predicted"/>
<evidence type="ECO:0000313" key="2">
    <source>
        <dbReference type="EMBL" id="GFA61509.1"/>
    </source>
</evidence>
<dbReference type="AlphaFoldDB" id="A0A699JYK2"/>
<protein>
    <submittedName>
        <fullName evidence="2">Uncharacterized protein</fullName>
    </submittedName>
</protein>
<keyword evidence="1" id="KW-0812">Transmembrane</keyword>
<keyword evidence="1" id="KW-1133">Transmembrane helix</keyword>
<reference evidence="2" key="1">
    <citation type="journal article" date="2019" name="Sci. Rep.">
        <title>Draft genome of Tanacetum cinerariifolium, the natural source of mosquito coil.</title>
        <authorList>
            <person name="Yamashiro T."/>
            <person name="Shiraishi A."/>
            <person name="Satake H."/>
            <person name="Nakayama K."/>
        </authorList>
    </citation>
    <scope>NUCLEOTIDE SEQUENCE</scope>
</reference>
<keyword evidence="1" id="KW-0472">Membrane</keyword>
<feature type="non-terminal residue" evidence="2">
    <location>
        <position position="1"/>
    </location>
</feature>
<sequence>ADLWSVGAISFQLVTWKNTFHWNNQIQATALLALPAVVIMLKFICFGSVLR</sequence>
<comment type="caution">
    <text evidence="2">The sequence shown here is derived from an EMBL/GenBank/DDBJ whole genome shotgun (WGS) entry which is preliminary data.</text>
</comment>
<feature type="transmembrane region" description="Helical" evidence="1">
    <location>
        <begin position="26"/>
        <end position="50"/>
    </location>
</feature>
<evidence type="ECO:0000256" key="1">
    <source>
        <dbReference type="SAM" id="Phobius"/>
    </source>
</evidence>
<name>A0A699JYK2_TANCI</name>